<dbReference type="PRINTS" id="PR00111">
    <property type="entry name" value="ABHYDROLASE"/>
</dbReference>
<reference evidence="2 3" key="1">
    <citation type="submission" date="2012-09" db="EMBL/GenBank/DDBJ databases">
        <title>The Genome Sequence of Actinobaculum massiliae ACS-171-V-COL2.</title>
        <authorList>
            <consortium name="The Broad Institute Genome Sequencing Platform"/>
            <person name="Earl A."/>
            <person name="Ward D."/>
            <person name="Feldgarden M."/>
            <person name="Gevers D."/>
            <person name="Saerens B."/>
            <person name="Vaneechoutte M."/>
            <person name="Walker B."/>
            <person name="Young S.K."/>
            <person name="Zeng Q."/>
            <person name="Gargeya S."/>
            <person name="Fitzgerald M."/>
            <person name="Haas B."/>
            <person name="Abouelleil A."/>
            <person name="Alvarado L."/>
            <person name="Arachchi H.M."/>
            <person name="Berlin A."/>
            <person name="Chapman S.B."/>
            <person name="Goldberg J."/>
            <person name="Griggs A."/>
            <person name="Gujja S."/>
            <person name="Hansen M."/>
            <person name="Howarth C."/>
            <person name="Imamovic A."/>
            <person name="Larimer J."/>
            <person name="McCowen C."/>
            <person name="Montmayeur A."/>
            <person name="Murphy C."/>
            <person name="Neiman D."/>
            <person name="Pearson M."/>
            <person name="Priest M."/>
            <person name="Roberts A."/>
            <person name="Saif S."/>
            <person name="Shea T."/>
            <person name="Sisk P."/>
            <person name="Sykes S."/>
            <person name="Wortman J."/>
            <person name="Nusbaum C."/>
            <person name="Birren B."/>
        </authorList>
    </citation>
    <scope>NUCLEOTIDE SEQUENCE [LARGE SCALE GENOMIC DNA]</scope>
    <source>
        <strain evidence="3">ACS-171-V-Col2</strain>
    </source>
</reference>
<comment type="caution">
    <text evidence="2">The sequence shown here is derived from an EMBL/GenBank/DDBJ whole genome shotgun (WGS) entry which is preliminary data.</text>
</comment>
<dbReference type="HOGENOM" id="CLU_020336_50_4_11"/>
<evidence type="ECO:0000313" key="2">
    <source>
        <dbReference type="EMBL" id="EKU95588.1"/>
    </source>
</evidence>
<dbReference type="Gene3D" id="3.40.50.1820">
    <property type="entry name" value="alpha/beta hydrolase"/>
    <property type="match status" value="1"/>
</dbReference>
<dbReference type="PATRIC" id="fig|883066.3.peg.393"/>
<dbReference type="PANTHER" id="PTHR43194:SF2">
    <property type="entry name" value="PEROXISOMAL MEMBRANE PROTEIN LPX1"/>
    <property type="match status" value="1"/>
</dbReference>
<dbReference type="Pfam" id="PF12697">
    <property type="entry name" value="Abhydrolase_6"/>
    <property type="match status" value="1"/>
</dbReference>
<keyword evidence="3" id="KW-1185">Reference proteome</keyword>
<dbReference type="EMBL" id="AGWL01000002">
    <property type="protein sequence ID" value="EKU95588.1"/>
    <property type="molecule type" value="Genomic_DNA"/>
</dbReference>
<feature type="domain" description="AB hydrolase-1" evidence="1">
    <location>
        <begin position="17"/>
        <end position="250"/>
    </location>
</feature>
<proteinExistence type="predicted"/>
<accession>K9EG03</accession>
<dbReference type="eggNOG" id="COG2945">
    <property type="taxonomic scope" value="Bacteria"/>
</dbReference>
<dbReference type="GO" id="GO:0003824">
    <property type="term" value="F:catalytic activity"/>
    <property type="evidence" value="ECO:0007669"/>
    <property type="project" value="UniProtKB-ARBA"/>
</dbReference>
<dbReference type="STRING" id="202789.GCA_001457435_01762"/>
<dbReference type="SUPFAM" id="SSF53474">
    <property type="entry name" value="alpha/beta-Hydrolases"/>
    <property type="match status" value="1"/>
</dbReference>
<dbReference type="eggNOG" id="COG0596">
    <property type="taxonomic scope" value="Bacteria"/>
</dbReference>
<sequence>MSILASVRSGSVSDIPLVLLHAMPMTSRMWEPVVERLGDMDVIRVDAPGFGDSPSGAALDEEYGHSEPSMDSYLSALEETLAAQGVERAVVAGISMGGATAANYALRNPQQVAGLAIIDSGIGAEPANSPRQGAIDTIEHEGSYAVLQKWTHTMLSSATSEEIHAEFDEYFKTVSPEAFAWLQKMMVGRPDGSAVLDAEIPILLVRGVDDPNASHGAFAAMHERAKNSRFEELEGASHFSAYEKPGEVAALLRELYEAAR</sequence>
<dbReference type="RefSeq" id="WP_007000593.1">
    <property type="nucleotide sequence ID" value="NZ_JH992955.1"/>
</dbReference>
<dbReference type="InterPro" id="IPR029058">
    <property type="entry name" value="AB_hydrolase_fold"/>
</dbReference>
<dbReference type="AlphaFoldDB" id="K9EG03"/>
<evidence type="ECO:0000259" key="1">
    <source>
        <dbReference type="Pfam" id="PF12697"/>
    </source>
</evidence>
<gene>
    <name evidence="2" type="ORF">HMPREF9233_00375</name>
</gene>
<dbReference type="InterPro" id="IPR000073">
    <property type="entry name" value="AB_hydrolase_1"/>
</dbReference>
<protein>
    <recommendedName>
        <fullName evidence="1">AB hydrolase-1 domain-containing protein</fullName>
    </recommendedName>
</protein>
<organism evidence="2 3">
    <name type="scientific">Actinobaculum massiliense ACS-171-V-Col2</name>
    <dbReference type="NCBI Taxonomy" id="883066"/>
    <lineage>
        <taxon>Bacteria</taxon>
        <taxon>Bacillati</taxon>
        <taxon>Actinomycetota</taxon>
        <taxon>Actinomycetes</taxon>
        <taxon>Actinomycetales</taxon>
        <taxon>Actinomycetaceae</taxon>
        <taxon>Actinobaculum</taxon>
    </lineage>
</organism>
<dbReference type="InterPro" id="IPR050228">
    <property type="entry name" value="Carboxylesterase_BioH"/>
</dbReference>
<evidence type="ECO:0000313" key="3">
    <source>
        <dbReference type="Proteomes" id="UP000009888"/>
    </source>
</evidence>
<dbReference type="Proteomes" id="UP000009888">
    <property type="component" value="Unassembled WGS sequence"/>
</dbReference>
<name>K9EG03_9ACTO</name>
<dbReference type="PANTHER" id="PTHR43194">
    <property type="entry name" value="HYDROLASE ALPHA/BETA FOLD FAMILY"/>
    <property type="match status" value="1"/>
</dbReference>